<dbReference type="Proteomes" id="UP000443582">
    <property type="component" value="Unassembled WGS sequence"/>
</dbReference>
<evidence type="ECO:0000256" key="7">
    <source>
        <dbReference type="SAM" id="Phobius"/>
    </source>
</evidence>
<proteinExistence type="inferred from homology"/>
<evidence type="ECO:0000256" key="4">
    <source>
        <dbReference type="ARBA" id="ARBA00022989"/>
    </source>
</evidence>
<dbReference type="RefSeq" id="WP_115362180.1">
    <property type="nucleotide sequence ID" value="NZ_QDKL01000002.1"/>
</dbReference>
<dbReference type="PANTHER" id="PTHR30625">
    <property type="entry name" value="PROTEIN TOLQ"/>
    <property type="match status" value="1"/>
</dbReference>
<gene>
    <name evidence="9" type="ORF">DAY19_10585</name>
</gene>
<comment type="similarity">
    <text evidence="6">Belongs to the exbB/tolQ family.</text>
</comment>
<name>A0ABY0IGP8_9BACT</name>
<keyword evidence="2" id="KW-1003">Cell membrane</keyword>
<accession>A0ABY0IGP8</accession>
<comment type="caution">
    <text evidence="9">The sequence shown here is derived from an EMBL/GenBank/DDBJ whole genome shotgun (WGS) entry which is preliminary data.</text>
</comment>
<evidence type="ECO:0000256" key="5">
    <source>
        <dbReference type="ARBA" id="ARBA00023136"/>
    </source>
</evidence>
<evidence type="ECO:0000256" key="2">
    <source>
        <dbReference type="ARBA" id="ARBA00022475"/>
    </source>
</evidence>
<keyword evidence="10" id="KW-1185">Reference proteome</keyword>
<dbReference type="EMBL" id="QDKL01000002">
    <property type="protein sequence ID" value="RZF22120.1"/>
    <property type="molecule type" value="Genomic_DNA"/>
</dbReference>
<feature type="domain" description="MotA/TolQ/ExbB proton channel" evidence="8">
    <location>
        <begin position="81"/>
        <end position="200"/>
    </location>
</feature>
<protein>
    <submittedName>
        <fullName evidence="9">MotA/TolQ/ExbB proton channel family protein</fullName>
    </submittedName>
</protein>
<evidence type="ECO:0000313" key="10">
    <source>
        <dbReference type="Proteomes" id="UP000443582"/>
    </source>
</evidence>
<keyword evidence="5 7" id="KW-0472">Membrane</keyword>
<evidence type="ECO:0000256" key="3">
    <source>
        <dbReference type="ARBA" id="ARBA00022692"/>
    </source>
</evidence>
<evidence type="ECO:0000259" key="8">
    <source>
        <dbReference type="Pfam" id="PF01618"/>
    </source>
</evidence>
<feature type="transmembrane region" description="Helical" evidence="7">
    <location>
        <begin position="171"/>
        <end position="188"/>
    </location>
</feature>
<dbReference type="Pfam" id="PF01618">
    <property type="entry name" value="MotA_ExbB"/>
    <property type="match status" value="1"/>
</dbReference>
<dbReference type="PANTHER" id="PTHR30625:SF11">
    <property type="entry name" value="MOTA_TOLQ_EXBB PROTON CHANNEL DOMAIN-CONTAINING PROTEIN"/>
    <property type="match status" value="1"/>
</dbReference>
<sequence>MEGTAVSSVNTIAAFFQNGGLFMWIILFIWAVGLAIGLERFFKLSFKFDVDGASFMNELRRYIMANDVEGASRVCSGSNAALPKVLRSGLERASAKPEQIQNAIDATALEVIPKVELRLNYLQLIANISTLFGLLGTIQGLIASFAAVAAADPTQKAELLAKGISQAMNTTFLGLLVAITIMIIHSFLSSKSEKIINEIDEYSVKLMDILSTEESKQ</sequence>
<evidence type="ECO:0000313" key="9">
    <source>
        <dbReference type="EMBL" id="RZF22120.1"/>
    </source>
</evidence>
<keyword evidence="6" id="KW-0653">Protein transport</keyword>
<dbReference type="InterPro" id="IPR002898">
    <property type="entry name" value="MotA_ExbB_proton_chnl"/>
</dbReference>
<feature type="transmembrane region" description="Helical" evidence="7">
    <location>
        <begin position="124"/>
        <end position="151"/>
    </location>
</feature>
<feature type="transmembrane region" description="Helical" evidence="7">
    <location>
        <begin position="20"/>
        <end position="38"/>
    </location>
</feature>
<reference evidence="10" key="1">
    <citation type="journal article" date="2019" name="Int. J. Syst. Evol. Microbiol.">
        <title>Halobacteriovorax valvorus sp. nov., a novel prokaryotic predator isolated from coastal seawater of China.</title>
        <authorList>
            <person name="Chen M.-X."/>
        </authorList>
    </citation>
    <scope>NUCLEOTIDE SEQUENCE [LARGE SCALE GENOMIC DNA]</scope>
    <source>
        <strain evidence="10">BL9</strain>
    </source>
</reference>
<organism evidence="9 10">
    <name type="scientific">Halobacteriovorax vibrionivorans</name>
    <dbReference type="NCBI Taxonomy" id="2152716"/>
    <lineage>
        <taxon>Bacteria</taxon>
        <taxon>Pseudomonadati</taxon>
        <taxon>Bdellovibrionota</taxon>
        <taxon>Bacteriovoracia</taxon>
        <taxon>Bacteriovoracales</taxon>
        <taxon>Halobacteriovoraceae</taxon>
        <taxon>Halobacteriovorax</taxon>
    </lineage>
</organism>
<keyword evidence="3 7" id="KW-0812">Transmembrane</keyword>
<keyword evidence="4 7" id="KW-1133">Transmembrane helix</keyword>
<comment type="subcellular location">
    <subcellularLocation>
        <location evidence="1">Cell membrane</location>
        <topology evidence="1">Multi-pass membrane protein</topology>
    </subcellularLocation>
    <subcellularLocation>
        <location evidence="6">Membrane</location>
        <topology evidence="6">Multi-pass membrane protein</topology>
    </subcellularLocation>
</comment>
<evidence type="ECO:0000256" key="6">
    <source>
        <dbReference type="RuleBase" id="RU004057"/>
    </source>
</evidence>
<keyword evidence="6" id="KW-0813">Transport</keyword>
<dbReference type="InterPro" id="IPR050790">
    <property type="entry name" value="ExbB/TolQ_transport"/>
</dbReference>
<evidence type="ECO:0000256" key="1">
    <source>
        <dbReference type="ARBA" id="ARBA00004651"/>
    </source>
</evidence>